<dbReference type="RefSeq" id="WP_098075726.1">
    <property type="nucleotide sequence ID" value="NZ_PDEQ01000005.1"/>
</dbReference>
<accession>A0A2A8CX19</accession>
<keyword evidence="1" id="KW-0472">Membrane</keyword>
<sequence>MNRAIEWFARNGVAANLLMLFLLIGGGVAAVTTVQETFPEFSLDAVQIRVTYPGGSPQEVEESIVRRIEDRIESVEGIDRVLGTASENAGIVTAELKLGTDVTKARNDIKQEVDRISSFPPEAEEPIVTQLENRQQALQIALYGDGEARVLKEMAEQLKDDLIQYPEISFIQVIGVRDYEVSIEVPRDALREYGLTLGQVSALVRQGSLDLPGGSIETSEEEITIRTKGQNYTKQDFEDIIIVSQNDGSQVRLGDIASVEDGFDQNSDLITRFNSENTAILNIFRTGDEQVLAIEDLIKKHLDEEVRPALPANFGVAIWQNQAENLRSRLNLLIKNGLLGLFLVIIALSLFLAPRLAFWTSVGIFLSFIGTFMVMQYLDVSINLLSLFGFILSIGIVVDDAIVVGENVFSEQESGQNPLQAAIKGTKRVGVPVIFAVLTTVAAFMPLLFVSGTIGKFLGDIPTIVIIVLLLSLVEVLLILPNHLSHVKKNDKPSNPVARYMDRARLWVAARLKLFIRGPLTKGLAFATRRYGLTLSIAIAILIVSFSFVANGYIKFNFFPQVQGKLVTAQLEMPAGVTAEETARVTRELEESGRSVLRELEEESGQRLGDNVYVTVGQQPRANSGPNSAGFNATKANIAEVSFELIDPEERDVTSTQFEDQWRERTGTLAGVRSLAFTANVVQVGEPVSVQLSASTSDELDRAVAAVRDSLQRYEGVFDIQSDQEQGKQEVELRLKPAARTLGLTLSDLAQQVRAAYFGVESYRLQRGRDEVRVYVRLPDEERNALSDLDEFRIRAPNGAEVPLEEVATASLGFGPSQINRQDGRRVITVTADVNPSVTTGQEVTSSLTASVLPNLQELLPGMTYQFGGQQREQRKAQSSLAIGFLLALFFIYALLAIPFRSYAQPLIIMSTIPFAWIGAIIGHLVLGLSLGLLSVFGIVGLSGVIVNDALVMLDFANEERANGHDWEEALIRAGQARFRPILLTSVTTFLGVFPIIIEQSVQAQFLIPMAVSLGLGILFGTFVLMFIVPALAMLQETIAAFVSERMLGRERSLDSFGPYAAQSGSSPEPSAA</sequence>
<dbReference type="Gene3D" id="3.30.70.1440">
    <property type="entry name" value="Multidrug efflux transporter AcrB pore domain"/>
    <property type="match status" value="1"/>
</dbReference>
<proteinExistence type="predicted"/>
<reference evidence="2 3" key="1">
    <citation type="submission" date="2017-10" db="EMBL/GenBank/DDBJ databases">
        <title>Draft genome of Longibacter Salinarum.</title>
        <authorList>
            <person name="Goh K.M."/>
            <person name="Shamsir M.S."/>
            <person name="Lim S.W."/>
        </authorList>
    </citation>
    <scope>NUCLEOTIDE SEQUENCE [LARGE SCALE GENOMIC DNA]</scope>
    <source>
        <strain evidence="2 3">KCTC 52045</strain>
    </source>
</reference>
<dbReference type="InterPro" id="IPR027463">
    <property type="entry name" value="AcrB_DN_DC_subdom"/>
</dbReference>
<keyword evidence="1" id="KW-1133">Transmembrane helix</keyword>
<dbReference type="Gene3D" id="3.30.2090.10">
    <property type="entry name" value="Multidrug efflux transporter AcrB TolC docking domain, DN and DC subdomains"/>
    <property type="match status" value="2"/>
</dbReference>
<evidence type="ECO:0000313" key="3">
    <source>
        <dbReference type="Proteomes" id="UP000220102"/>
    </source>
</evidence>
<organism evidence="2 3">
    <name type="scientific">Longibacter salinarum</name>
    <dbReference type="NCBI Taxonomy" id="1850348"/>
    <lineage>
        <taxon>Bacteria</taxon>
        <taxon>Pseudomonadati</taxon>
        <taxon>Rhodothermota</taxon>
        <taxon>Rhodothermia</taxon>
        <taxon>Rhodothermales</taxon>
        <taxon>Salisaetaceae</taxon>
        <taxon>Longibacter</taxon>
    </lineage>
</organism>
<dbReference type="InterPro" id="IPR001036">
    <property type="entry name" value="Acrflvin-R"/>
</dbReference>
<feature type="transmembrane region" description="Helical" evidence="1">
    <location>
        <begin position="332"/>
        <end position="351"/>
    </location>
</feature>
<feature type="transmembrane region" description="Helical" evidence="1">
    <location>
        <begin position="358"/>
        <end position="378"/>
    </location>
</feature>
<feature type="transmembrane region" description="Helical" evidence="1">
    <location>
        <begin position="384"/>
        <end position="409"/>
    </location>
</feature>
<keyword evidence="1" id="KW-0812">Transmembrane</keyword>
<dbReference type="Gene3D" id="3.30.70.1430">
    <property type="entry name" value="Multidrug efflux transporter AcrB pore domain"/>
    <property type="match status" value="2"/>
</dbReference>
<dbReference type="GO" id="GO:0042910">
    <property type="term" value="F:xenobiotic transmembrane transporter activity"/>
    <property type="evidence" value="ECO:0007669"/>
    <property type="project" value="TreeGrafter"/>
</dbReference>
<dbReference type="PANTHER" id="PTHR32063:SF33">
    <property type="entry name" value="RND SUPERFAMILY EFFLUX PUMP PERMEASE COMPONENT"/>
    <property type="match status" value="1"/>
</dbReference>
<dbReference type="Proteomes" id="UP000220102">
    <property type="component" value="Unassembled WGS sequence"/>
</dbReference>
<dbReference type="PANTHER" id="PTHR32063">
    <property type="match status" value="1"/>
</dbReference>
<feature type="transmembrane region" description="Helical" evidence="1">
    <location>
        <begin position="1018"/>
        <end position="1043"/>
    </location>
</feature>
<dbReference type="SUPFAM" id="SSF82866">
    <property type="entry name" value="Multidrug efflux transporter AcrB transmembrane domain"/>
    <property type="match status" value="2"/>
</dbReference>
<feature type="transmembrane region" description="Helical" evidence="1">
    <location>
        <begin position="979"/>
        <end position="998"/>
    </location>
</feature>
<evidence type="ECO:0000256" key="1">
    <source>
        <dbReference type="SAM" id="Phobius"/>
    </source>
</evidence>
<protein>
    <submittedName>
        <fullName evidence="2">Multidrug transporter AcrB</fullName>
    </submittedName>
</protein>
<comment type="caution">
    <text evidence="2">The sequence shown here is derived from an EMBL/GenBank/DDBJ whole genome shotgun (WGS) entry which is preliminary data.</text>
</comment>
<dbReference type="GO" id="GO:0005886">
    <property type="term" value="C:plasma membrane"/>
    <property type="evidence" value="ECO:0007669"/>
    <property type="project" value="TreeGrafter"/>
</dbReference>
<dbReference type="SUPFAM" id="SSF82714">
    <property type="entry name" value="Multidrug efflux transporter AcrB TolC docking domain, DN and DC subdomains"/>
    <property type="match status" value="2"/>
</dbReference>
<feature type="transmembrane region" description="Helical" evidence="1">
    <location>
        <begin position="429"/>
        <end position="449"/>
    </location>
</feature>
<gene>
    <name evidence="2" type="ORF">CRI94_10830</name>
</gene>
<feature type="transmembrane region" description="Helical" evidence="1">
    <location>
        <begin position="461"/>
        <end position="480"/>
    </location>
</feature>
<keyword evidence="3" id="KW-1185">Reference proteome</keyword>
<feature type="transmembrane region" description="Helical" evidence="1">
    <location>
        <begin position="531"/>
        <end position="554"/>
    </location>
</feature>
<dbReference type="AlphaFoldDB" id="A0A2A8CX19"/>
<dbReference type="PRINTS" id="PR00702">
    <property type="entry name" value="ACRIFLAVINRP"/>
</dbReference>
<dbReference type="OrthoDB" id="9798415at2"/>
<dbReference type="Gene3D" id="3.30.70.1320">
    <property type="entry name" value="Multidrug efflux transporter AcrB pore domain like"/>
    <property type="match status" value="1"/>
</dbReference>
<dbReference type="EMBL" id="PDEQ01000005">
    <property type="protein sequence ID" value="PEN13134.1"/>
    <property type="molecule type" value="Genomic_DNA"/>
</dbReference>
<evidence type="ECO:0000313" key="2">
    <source>
        <dbReference type="EMBL" id="PEN13134.1"/>
    </source>
</evidence>
<dbReference type="Pfam" id="PF00873">
    <property type="entry name" value="ACR_tran"/>
    <property type="match status" value="1"/>
</dbReference>
<dbReference type="SUPFAM" id="SSF82693">
    <property type="entry name" value="Multidrug efflux transporter AcrB pore domain, PN1, PN2, PC1 and PC2 subdomains"/>
    <property type="match status" value="2"/>
</dbReference>
<dbReference type="Gene3D" id="1.20.1640.10">
    <property type="entry name" value="Multidrug efflux transporter AcrB transmembrane domain"/>
    <property type="match status" value="2"/>
</dbReference>
<feature type="transmembrane region" description="Helical" evidence="1">
    <location>
        <begin position="933"/>
        <end position="958"/>
    </location>
</feature>
<name>A0A2A8CX19_9BACT</name>
<feature type="transmembrane region" description="Helical" evidence="1">
    <location>
        <begin position="881"/>
        <end position="900"/>
    </location>
</feature>